<reference evidence="2 3" key="1">
    <citation type="submission" date="2020-11" db="EMBL/GenBank/DDBJ databases">
        <title>Description of Pontivivens ytuae sp. nov. isolated from deep sea sediment of Mariana Trench.</title>
        <authorList>
            <person name="Wang Z."/>
            <person name="Sun Q.-L."/>
            <person name="Xu X.-D."/>
            <person name="Tang Y.-Z."/>
            <person name="Zhang J."/>
        </authorList>
    </citation>
    <scope>NUCLEOTIDE SEQUENCE [LARGE SCALE GENOMIC DNA]</scope>
    <source>
        <strain evidence="2 3">MT2928</strain>
    </source>
</reference>
<keyword evidence="1" id="KW-0812">Transmembrane</keyword>
<evidence type="ECO:0000313" key="2">
    <source>
        <dbReference type="EMBL" id="QPH52631.1"/>
    </source>
</evidence>
<keyword evidence="3" id="KW-1185">Reference proteome</keyword>
<keyword evidence="1" id="KW-0472">Membrane</keyword>
<feature type="transmembrane region" description="Helical" evidence="1">
    <location>
        <begin position="264"/>
        <end position="284"/>
    </location>
</feature>
<organism evidence="2 3">
    <name type="scientific">Pontivivens ytuae</name>
    <dbReference type="NCBI Taxonomy" id="2789856"/>
    <lineage>
        <taxon>Bacteria</taxon>
        <taxon>Pseudomonadati</taxon>
        <taxon>Pseudomonadota</taxon>
        <taxon>Alphaproteobacteria</taxon>
        <taxon>Rhodobacterales</taxon>
        <taxon>Paracoccaceae</taxon>
        <taxon>Pontivivens</taxon>
    </lineage>
</organism>
<dbReference type="KEGG" id="poz:I0K15_12500"/>
<gene>
    <name evidence="2" type="ORF">I0K15_12500</name>
</gene>
<accession>A0A7S9LPC7</accession>
<evidence type="ECO:0000313" key="3">
    <source>
        <dbReference type="Proteomes" id="UP000594800"/>
    </source>
</evidence>
<feature type="transmembrane region" description="Helical" evidence="1">
    <location>
        <begin position="150"/>
        <end position="170"/>
    </location>
</feature>
<feature type="transmembrane region" description="Helical" evidence="1">
    <location>
        <begin position="190"/>
        <end position="213"/>
    </location>
</feature>
<dbReference type="EMBL" id="CP064942">
    <property type="protein sequence ID" value="QPH52631.1"/>
    <property type="molecule type" value="Genomic_DNA"/>
</dbReference>
<evidence type="ECO:0000256" key="1">
    <source>
        <dbReference type="SAM" id="Phobius"/>
    </source>
</evidence>
<feature type="transmembrane region" description="Helical" evidence="1">
    <location>
        <begin position="50"/>
        <end position="67"/>
    </location>
</feature>
<feature type="transmembrane region" description="Helical" evidence="1">
    <location>
        <begin position="326"/>
        <end position="346"/>
    </location>
</feature>
<keyword evidence="1" id="KW-1133">Transmembrane helix</keyword>
<sequence length="393" mass="43069">MDRSNRILSLDILRFLTVTFALVSHTVLHYDFEDLMSENVYLVVKSVTRTATPALLVLFGIMAEIVYTRKFHRDRRGLSIALINRAIVCYLCFVLLALVALIVGEIGVARFVGALALVKTAPLANIFKMYALLLLLIIFLVALRVRFGMWGIWSFAAAIWLADWAVLRHVEALPGHLDHVGGLLFGIGDVWGPSILHALFLVIAGITFGNALYVRQPSGAGRVALALLIAICLGGLGAFMAEHGLRGVLHRISDYDAWRASNHIGYYLYGVLSLGVIALLAEVLSRVLPRAILQPATQIGAQTLPYFLLGNLVLLAVPAYPATTGWMIAAICVVEILAACILTLAWSRLLAPTSPVVTLNRQLRLFAERFVEIGSRTRLVEWVVIRPLRSAAA</sequence>
<dbReference type="RefSeq" id="WP_196101842.1">
    <property type="nucleotide sequence ID" value="NZ_CP064942.1"/>
</dbReference>
<proteinExistence type="predicted"/>
<feature type="transmembrane region" description="Helical" evidence="1">
    <location>
        <begin position="12"/>
        <end position="30"/>
    </location>
</feature>
<feature type="transmembrane region" description="Helical" evidence="1">
    <location>
        <begin position="304"/>
        <end position="320"/>
    </location>
</feature>
<feature type="transmembrane region" description="Helical" evidence="1">
    <location>
        <begin position="123"/>
        <end position="143"/>
    </location>
</feature>
<feature type="transmembrane region" description="Helical" evidence="1">
    <location>
        <begin position="87"/>
        <end position="111"/>
    </location>
</feature>
<protein>
    <recommendedName>
        <fullName evidence="4">Heparan-alpha-glucosaminide N-acetyltransferase catalytic domain-containing protein</fullName>
    </recommendedName>
</protein>
<dbReference type="AlphaFoldDB" id="A0A7S9LPC7"/>
<evidence type="ECO:0008006" key="4">
    <source>
        <dbReference type="Google" id="ProtNLM"/>
    </source>
</evidence>
<feature type="transmembrane region" description="Helical" evidence="1">
    <location>
        <begin position="225"/>
        <end position="244"/>
    </location>
</feature>
<name>A0A7S9LPC7_9RHOB</name>
<dbReference type="Proteomes" id="UP000594800">
    <property type="component" value="Chromosome"/>
</dbReference>